<gene>
    <name evidence="8" type="ORF">D9615_006663</name>
</gene>
<dbReference type="GO" id="GO:0005634">
    <property type="term" value="C:nucleus"/>
    <property type="evidence" value="ECO:0007669"/>
    <property type="project" value="TreeGrafter"/>
</dbReference>
<dbReference type="InterPro" id="IPR000330">
    <property type="entry name" value="SNF2_N"/>
</dbReference>
<dbReference type="GO" id="GO:0016787">
    <property type="term" value="F:hydrolase activity"/>
    <property type="evidence" value="ECO:0007669"/>
    <property type="project" value="UniProtKB-KW"/>
</dbReference>
<feature type="domain" description="Helicase ATP-binding" evidence="6">
    <location>
        <begin position="420"/>
        <end position="642"/>
    </location>
</feature>
<dbReference type="Pfam" id="PF00176">
    <property type="entry name" value="SNF2-rel_dom"/>
    <property type="match status" value="1"/>
</dbReference>
<feature type="compositionally biased region" description="Basic and acidic residues" evidence="5">
    <location>
        <begin position="1396"/>
        <end position="1418"/>
    </location>
</feature>
<evidence type="ECO:0000313" key="8">
    <source>
        <dbReference type="EMBL" id="KAF5379543.1"/>
    </source>
</evidence>
<dbReference type="SMART" id="SM00490">
    <property type="entry name" value="HELICc"/>
    <property type="match status" value="1"/>
</dbReference>
<dbReference type="GO" id="GO:0006281">
    <property type="term" value="P:DNA repair"/>
    <property type="evidence" value="ECO:0007669"/>
    <property type="project" value="TreeGrafter"/>
</dbReference>
<dbReference type="GO" id="GO:0005524">
    <property type="term" value="F:ATP binding"/>
    <property type="evidence" value="ECO:0007669"/>
    <property type="project" value="UniProtKB-KW"/>
</dbReference>
<keyword evidence="1" id="KW-0547">Nucleotide-binding</keyword>
<feature type="region of interest" description="Disordered" evidence="5">
    <location>
        <begin position="1069"/>
        <end position="1279"/>
    </location>
</feature>
<dbReference type="InterPro" id="IPR049730">
    <property type="entry name" value="SNF2/RAD54-like_C"/>
</dbReference>
<dbReference type="Pfam" id="PF00271">
    <property type="entry name" value="Helicase_C"/>
    <property type="match status" value="1"/>
</dbReference>
<keyword evidence="3" id="KW-0347">Helicase</keyword>
<evidence type="ECO:0000313" key="9">
    <source>
        <dbReference type="Proteomes" id="UP000565441"/>
    </source>
</evidence>
<evidence type="ECO:0000259" key="6">
    <source>
        <dbReference type="PROSITE" id="PS51192"/>
    </source>
</evidence>
<comment type="caution">
    <text evidence="8">The sequence shown here is derived from an EMBL/GenBank/DDBJ whole genome shotgun (WGS) entry which is preliminary data.</text>
</comment>
<dbReference type="SMART" id="SM00487">
    <property type="entry name" value="DEXDc"/>
    <property type="match status" value="1"/>
</dbReference>
<dbReference type="GO" id="GO:0004386">
    <property type="term" value="F:helicase activity"/>
    <property type="evidence" value="ECO:0007669"/>
    <property type="project" value="UniProtKB-KW"/>
</dbReference>
<keyword evidence="2" id="KW-0378">Hydrolase</keyword>
<dbReference type="InterPro" id="IPR001650">
    <property type="entry name" value="Helicase_C-like"/>
</dbReference>
<feature type="compositionally biased region" description="Low complexity" evidence="5">
    <location>
        <begin position="1253"/>
        <end position="1269"/>
    </location>
</feature>
<feature type="compositionally biased region" description="Low complexity" evidence="5">
    <location>
        <begin position="1117"/>
        <end position="1132"/>
    </location>
</feature>
<evidence type="ECO:0000256" key="2">
    <source>
        <dbReference type="ARBA" id="ARBA00022801"/>
    </source>
</evidence>
<evidence type="ECO:0000256" key="3">
    <source>
        <dbReference type="ARBA" id="ARBA00022806"/>
    </source>
</evidence>
<dbReference type="Gene3D" id="3.40.50.300">
    <property type="entry name" value="P-loop containing nucleotide triphosphate hydrolases"/>
    <property type="match status" value="1"/>
</dbReference>
<dbReference type="PROSITE" id="PS51194">
    <property type="entry name" value="HELICASE_CTER"/>
    <property type="match status" value="1"/>
</dbReference>
<dbReference type="InterPro" id="IPR027417">
    <property type="entry name" value="P-loop_NTPase"/>
</dbReference>
<evidence type="ECO:0000256" key="4">
    <source>
        <dbReference type="ARBA" id="ARBA00022840"/>
    </source>
</evidence>
<feature type="compositionally biased region" description="Acidic residues" evidence="5">
    <location>
        <begin position="1080"/>
        <end position="1110"/>
    </location>
</feature>
<feature type="region of interest" description="Disordered" evidence="5">
    <location>
        <begin position="1328"/>
        <end position="1354"/>
    </location>
</feature>
<dbReference type="CDD" id="cd18793">
    <property type="entry name" value="SF2_C_SNF"/>
    <property type="match status" value="1"/>
</dbReference>
<sequence>MHTANATNHPPDFTVLTFSNMPSHSHATIVAIMAPPGGMEPWNWPAWAERTGGVVPPFSDDAQPDEEFTQTQLDEIRAYVLAMQGKAPGERYAFASNRRRDNHQSGRAAWGRWVKDRWADQWGINQLVDRVLQENGATAYEIMRGRRVDKLPDIEDADLGDLHKEIASEIFGPDAFISQDTTRLPLKKNVKEFVQGALCSTWERYRGTVTRQRKKMKTDMAKEAALWKKMTKKDARPTAAQIRGWVRLSSSLMVLLKNFSDEQSVSELQKRKETIGAMLAAIGQGDQAVALKLPKALRDALERLATAGQIRALEVVLDEAIRLGAQDQDLDVPTLEDDDVEDEEWQEGVEAFKGYSIDDLWAALGLSRTRVLPFFNNFTDPMNLYTPWTPDGVEFFHDPASRLEVFAPRWHQLVGILKLVQLSFAGLPCLLMDEVGLGKTLQVIGTIAVLAYFRRHYAETRNFPGSFRGLLWQKKVGNIPNVASLLVVPVNLHAQMMSEAYRYLMPGSFDILPYLGTHQTHAHWWETIASMTNQPPGQRIVISTVTAVKSDSEHLFTVTKGKPSDLPRQLPHVGRSKQRSVYGQRWLVVAVDEAHVCRTVGPTYTACMALNTVSESMIAMTATPVTTRLQDLWNIGRVLRLGMFVGAEADDEAREIQRLCAAAKRQDRKAFKETHENEDAMRSILTGQDTGEINTRHKQVVIDKMKGIRYGFDGVVIRRTGNSLDDQGKPIIGLAPFREFVLTLDLYPHEMECLRDIANDLVKNSSVGLQFGMGKRVAHRGAGVHGNGPGPCPLHAPCRVSSVYIAGQACMRAHRGAGVHGNGLGPCPQHAPCQVSSVHIAGQACTVTVLDRVHSRHPLLHMTCNPRYKTQWPAILDHEKWREIVSRKLEVLVQITTHHLKQNFAPPLIVNEESQVVPGDYCPPVVEGSHPDKMVIYGAFPSSNTQIIDVLNLHGISDIVEVNGNMSTKSRQHALQRFDKPDGPRVLLMSAVGMTGLNLPIANILIMLDTLWSAQEDRQLIGRIWRTPQKKEVHVYRLIANGTPDVFLNHLSFDKSAMHEAFTGSEPSIQRLFGKHGPPDVDEDEQEQDSDADPIQESDSDDEGPEDGPETEAGQPSASSSTLPTASTAEATGSKEDKGKGKAVDQGEDGTKGTAANKGKGKAVDQGEDGTKGTAANKGKGKAVAQEAADEPQGPPKPIKSKMKGKPVAKQLPAASTTQDTPLATPARPVPKPRKKTKSAAIVIEEDEDEQDPVASTAPAAPTPVLAQPHKPPGDAVDEDGYLKEAADMTWHHDVEEETAINDLLGHRSESEERLAAQVGALFAETFPAPGSVSNQPPIGDDRESADAPIAEPQPFHNALEDIEMADVEMADVESAASVMGSSDLPHIPSPPWEAGAEHTHDNAGEQHFDNRRPERRASSPLTSPPGSPARPLSPEPQPAAISQKKAGKKRAHSEAARPLVFHSVQLKTGKARAETEAPVAGPSGVRRPQGTKRPASPSGDAPAKRAVRVQDPIISDGEPDDLTPESSASSAPMIKIKRKGLKAQRGTGRGIPPKRA</sequence>
<keyword evidence="4" id="KW-0067">ATP-binding</keyword>
<dbReference type="EMBL" id="JAACJP010000016">
    <property type="protein sequence ID" value="KAF5379543.1"/>
    <property type="molecule type" value="Genomic_DNA"/>
</dbReference>
<dbReference type="Gene3D" id="3.40.50.10810">
    <property type="entry name" value="Tandem AAA-ATPase domain"/>
    <property type="match status" value="1"/>
</dbReference>
<dbReference type="PANTHER" id="PTHR45626:SF17">
    <property type="entry name" value="HELICASE-LIKE TRANSCRIPTION FACTOR"/>
    <property type="match status" value="1"/>
</dbReference>
<dbReference type="SUPFAM" id="SSF52540">
    <property type="entry name" value="P-loop containing nucleoside triphosphate hydrolases"/>
    <property type="match status" value="2"/>
</dbReference>
<feature type="compositionally biased region" description="Basic and acidic residues" evidence="5">
    <location>
        <begin position="1133"/>
        <end position="1151"/>
    </location>
</feature>
<dbReference type="PANTHER" id="PTHR45626">
    <property type="entry name" value="TRANSCRIPTION TERMINATION FACTOR 2-RELATED"/>
    <property type="match status" value="1"/>
</dbReference>
<feature type="compositionally biased region" description="Pro residues" evidence="5">
    <location>
        <begin position="1423"/>
        <end position="1438"/>
    </location>
</feature>
<feature type="compositionally biased region" description="Low complexity" evidence="5">
    <location>
        <begin position="1172"/>
        <end position="1185"/>
    </location>
</feature>
<reference evidence="8 9" key="1">
    <citation type="journal article" date="2020" name="ISME J.">
        <title>Uncovering the hidden diversity of litter-decomposition mechanisms in mushroom-forming fungi.</title>
        <authorList>
            <person name="Floudas D."/>
            <person name="Bentzer J."/>
            <person name="Ahren D."/>
            <person name="Johansson T."/>
            <person name="Persson P."/>
            <person name="Tunlid A."/>
        </authorList>
    </citation>
    <scope>NUCLEOTIDE SEQUENCE [LARGE SCALE GENOMIC DNA]</scope>
    <source>
        <strain evidence="8 9">CBS 661.87</strain>
    </source>
</reference>
<feature type="domain" description="Helicase C-terminal" evidence="7">
    <location>
        <begin position="904"/>
        <end position="1073"/>
    </location>
</feature>
<dbReference type="InterPro" id="IPR014001">
    <property type="entry name" value="Helicase_ATP-bd"/>
</dbReference>
<evidence type="ECO:0000259" key="7">
    <source>
        <dbReference type="PROSITE" id="PS51194"/>
    </source>
</evidence>
<organism evidence="8 9">
    <name type="scientific">Tricholomella constricta</name>
    <dbReference type="NCBI Taxonomy" id="117010"/>
    <lineage>
        <taxon>Eukaryota</taxon>
        <taxon>Fungi</taxon>
        <taxon>Dikarya</taxon>
        <taxon>Basidiomycota</taxon>
        <taxon>Agaricomycotina</taxon>
        <taxon>Agaricomycetes</taxon>
        <taxon>Agaricomycetidae</taxon>
        <taxon>Agaricales</taxon>
        <taxon>Tricholomatineae</taxon>
        <taxon>Lyophyllaceae</taxon>
        <taxon>Tricholomella</taxon>
    </lineage>
</organism>
<feature type="region of interest" description="Disordered" evidence="5">
    <location>
        <begin position="1368"/>
        <end position="1557"/>
    </location>
</feature>
<evidence type="ECO:0000256" key="5">
    <source>
        <dbReference type="SAM" id="MobiDB-lite"/>
    </source>
</evidence>
<accession>A0A8H5HA29</accession>
<proteinExistence type="predicted"/>
<feature type="compositionally biased region" description="Basic and acidic residues" evidence="5">
    <location>
        <begin position="1162"/>
        <end position="1171"/>
    </location>
</feature>
<dbReference type="GO" id="GO:0008094">
    <property type="term" value="F:ATP-dependent activity, acting on DNA"/>
    <property type="evidence" value="ECO:0007669"/>
    <property type="project" value="TreeGrafter"/>
</dbReference>
<dbReference type="OrthoDB" id="3270319at2759"/>
<dbReference type="InterPro" id="IPR038718">
    <property type="entry name" value="SNF2-like_sf"/>
</dbReference>
<dbReference type="InterPro" id="IPR050628">
    <property type="entry name" value="SNF2_RAD54_helicase_TF"/>
</dbReference>
<name>A0A8H5HA29_9AGAR</name>
<dbReference type="PROSITE" id="PS51192">
    <property type="entry name" value="HELICASE_ATP_BIND_1"/>
    <property type="match status" value="1"/>
</dbReference>
<dbReference type="Proteomes" id="UP000565441">
    <property type="component" value="Unassembled WGS sequence"/>
</dbReference>
<keyword evidence="9" id="KW-1185">Reference proteome</keyword>
<protein>
    <submittedName>
        <fullName evidence="8">Uncharacterized protein</fullName>
    </submittedName>
</protein>
<evidence type="ECO:0000256" key="1">
    <source>
        <dbReference type="ARBA" id="ARBA00022741"/>
    </source>
</evidence>